<proteinExistence type="predicted"/>
<organism evidence="1 2">
    <name type="scientific">Dentiscutata heterogama</name>
    <dbReference type="NCBI Taxonomy" id="1316150"/>
    <lineage>
        <taxon>Eukaryota</taxon>
        <taxon>Fungi</taxon>
        <taxon>Fungi incertae sedis</taxon>
        <taxon>Mucoromycota</taxon>
        <taxon>Glomeromycotina</taxon>
        <taxon>Glomeromycetes</taxon>
        <taxon>Diversisporales</taxon>
        <taxon>Gigasporaceae</taxon>
        <taxon>Dentiscutata</taxon>
    </lineage>
</organism>
<evidence type="ECO:0000313" key="2">
    <source>
        <dbReference type="Proteomes" id="UP000789702"/>
    </source>
</evidence>
<accession>A0ACA9MKD1</accession>
<dbReference type="Proteomes" id="UP000789702">
    <property type="component" value="Unassembled WGS sequence"/>
</dbReference>
<sequence>MRIHRLSEEIANKIATDPDKCADFMSYLERYLEFLYSIFDSEHPIINNPIKSKAVGRPKKRRIGCEKENMSIAA</sequence>
<keyword evidence="2" id="KW-1185">Reference proteome</keyword>
<evidence type="ECO:0000313" key="1">
    <source>
        <dbReference type="EMBL" id="CAG8594199.1"/>
    </source>
</evidence>
<comment type="caution">
    <text evidence="1">The sequence shown here is derived from an EMBL/GenBank/DDBJ whole genome shotgun (WGS) entry which is preliminary data.</text>
</comment>
<name>A0ACA9MKD1_9GLOM</name>
<reference evidence="1" key="1">
    <citation type="submission" date="2021-06" db="EMBL/GenBank/DDBJ databases">
        <authorList>
            <person name="Kallberg Y."/>
            <person name="Tangrot J."/>
            <person name="Rosling A."/>
        </authorList>
    </citation>
    <scope>NUCLEOTIDE SEQUENCE</scope>
    <source>
        <strain evidence="1">IL203A</strain>
    </source>
</reference>
<protein>
    <submittedName>
        <fullName evidence="1">6004_t:CDS:1</fullName>
    </submittedName>
</protein>
<dbReference type="EMBL" id="CAJVPU010009380">
    <property type="protein sequence ID" value="CAG8594199.1"/>
    <property type="molecule type" value="Genomic_DNA"/>
</dbReference>
<feature type="non-terminal residue" evidence="1">
    <location>
        <position position="74"/>
    </location>
</feature>
<gene>
    <name evidence="1" type="ORF">DHETER_LOCUS6983</name>
</gene>